<dbReference type="Pfam" id="PF03050">
    <property type="entry name" value="DDE_Tnp_IS66"/>
    <property type="match status" value="1"/>
</dbReference>
<proteinExistence type="predicted"/>
<dbReference type="STRING" id="688246.Premu_0101"/>
<dbReference type="HOGENOM" id="CLU_023034_5_0_10"/>
<feature type="domain" description="Transposase IS66 central" evidence="1">
    <location>
        <begin position="5"/>
        <end position="209"/>
    </location>
</feature>
<dbReference type="AlphaFoldDB" id="F8N8U9"/>
<dbReference type="InterPro" id="IPR039552">
    <property type="entry name" value="IS66_C"/>
</dbReference>
<reference evidence="4" key="1">
    <citation type="journal article" date="2011" name="Stand. Genomic Sci.">
        <title>Non-contiguous finished genome sequence of the opportunistic oral pathogen Prevotella multisaccharivorax type strain (PPPA20).</title>
        <authorList>
            <person name="Pati A."/>
            <person name="Gronow S."/>
            <person name="Lu M."/>
            <person name="Lapidus A."/>
            <person name="Nolan M."/>
            <person name="Lucas S."/>
            <person name="Hammon N."/>
            <person name="Deshpande S."/>
            <person name="Cheng J.F."/>
            <person name="Tapia R."/>
            <person name="Han C."/>
            <person name="Goodwin L."/>
            <person name="Pitluck S."/>
            <person name="Liolios K."/>
            <person name="Pagani I."/>
            <person name="Mavromatis K."/>
            <person name="Mikhailova N."/>
            <person name="Huntemann M."/>
            <person name="Chen A."/>
            <person name="Palaniappan K."/>
            <person name="Land M."/>
            <person name="Hauser L."/>
            <person name="Detter J.C."/>
            <person name="Brambilla E.M."/>
            <person name="Rohde M."/>
            <person name="Goker M."/>
            <person name="Woyke T."/>
            <person name="Bristow J."/>
            <person name="Eisen J.A."/>
            <person name="Markowitz V."/>
            <person name="Hugenholtz P."/>
            <person name="Kyrpides N.C."/>
            <person name="Klenk H.P."/>
            <person name="Ivanova N."/>
        </authorList>
    </citation>
    <scope>NUCLEOTIDE SEQUENCE [LARGE SCALE GENOMIC DNA]</scope>
    <source>
        <strain evidence="4">DSM 17128</strain>
    </source>
</reference>
<dbReference type="InterPro" id="IPR052344">
    <property type="entry name" value="Transposase-related"/>
</dbReference>
<gene>
    <name evidence="3" type="ORF">Premu_0101</name>
</gene>
<protein>
    <submittedName>
        <fullName evidence="3">Transposase IS66</fullName>
    </submittedName>
</protein>
<organism evidence="3 4">
    <name type="scientific">Hallella multisaccharivorax DSM 17128</name>
    <dbReference type="NCBI Taxonomy" id="688246"/>
    <lineage>
        <taxon>Bacteria</taxon>
        <taxon>Pseudomonadati</taxon>
        <taxon>Bacteroidota</taxon>
        <taxon>Bacteroidia</taxon>
        <taxon>Bacteroidales</taxon>
        <taxon>Prevotellaceae</taxon>
        <taxon>Hallella</taxon>
    </lineage>
</organism>
<evidence type="ECO:0000259" key="1">
    <source>
        <dbReference type="Pfam" id="PF03050"/>
    </source>
</evidence>
<evidence type="ECO:0000313" key="4">
    <source>
        <dbReference type="Proteomes" id="UP000002772"/>
    </source>
</evidence>
<dbReference type="eggNOG" id="COG4974">
    <property type="taxonomic scope" value="Bacteria"/>
</dbReference>
<sequence>MKDENGGKSYRKKYLWAFYAQLKKIVYYLYESGSRARKVVVDFLTDFSGFISTDGYIAYSIFDDAEKHPGIVHIGCWVHARRKFIDALPSDRRAMEIINMIAELFRLELAFKVQKLSPDQIKVRRERRSRTILRRIHDRVVLMSTDLKLMANEMMSNAVNYMLNQWKSLENFIKDGRVQISNNLCEQRMKPVKLNLKNCQNIGSEDAAKNTAVIFSLTESCRLNGINPETYLEKLFKCIVSHETYDKRQLLPCYIKI</sequence>
<dbReference type="EMBL" id="GL945017">
    <property type="protein sequence ID" value="EGN55594.1"/>
    <property type="molecule type" value="Genomic_DNA"/>
</dbReference>
<dbReference type="OrthoDB" id="1020001at2"/>
<evidence type="ECO:0000313" key="3">
    <source>
        <dbReference type="EMBL" id="EGN55594.1"/>
    </source>
</evidence>
<dbReference type="PANTHER" id="PTHR33678:SF2">
    <property type="match status" value="1"/>
</dbReference>
<dbReference type="PANTHER" id="PTHR33678">
    <property type="entry name" value="BLL1576 PROTEIN"/>
    <property type="match status" value="1"/>
</dbReference>
<keyword evidence="4" id="KW-1185">Reference proteome</keyword>
<evidence type="ECO:0000259" key="2">
    <source>
        <dbReference type="Pfam" id="PF13817"/>
    </source>
</evidence>
<dbReference type="Proteomes" id="UP000002772">
    <property type="component" value="Unassembled WGS sequence"/>
</dbReference>
<accession>F8N8U9</accession>
<dbReference type="InterPro" id="IPR004291">
    <property type="entry name" value="Transposase_IS66_central"/>
</dbReference>
<dbReference type="Pfam" id="PF13817">
    <property type="entry name" value="DDE_Tnp_IS66_C"/>
    <property type="match status" value="1"/>
</dbReference>
<dbReference type="RefSeq" id="WP_007572243.1">
    <property type="nucleotide sequence ID" value="NZ_BPTS01000001.1"/>
</dbReference>
<feature type="domain" description="Transposase IS66 C-terminal" evidence="2">
    <location>
        <begin position="216"/>
        <end position="252"/>
    </location>
</feature>
<dbReference type="NCBIfam" id="NF033517">
    <property type="entry name" value="transpos_IS66"/>
    <property type="match status" value="1"/>
</dbReference>
<name>F8N8U9_9BACT</name>